<dbReference type="OrthoDB" id="3010397at2"/>
<feature type="transmembrane region" description="Helical" evidence="1">
    <location>
        <begin position="78"/>
        <end position="96"/>
    </location>
</feature>
<feature type="transmembrane region" description="Helical" evidence="1">
    <location>
        <begin position="299"/>
        <end position="323"/>
    </location>
</feature>
<dbReference type="HOGENOM" id="CLU_768896_0_0_9"/>
<feature type="transmembrane region" description="Helical" evidence="1">
    <location>
        <begin position="25"/>
        <end position="43"/>
    </location>
</feature>
<accession>K9E8K5</accession>
<dbReference type="STRING" id="883081.HMPREF9698_01304"/>
<keyword evidence="1" id="KW-1133">Transmembrane helix</keyword>
<dbReference type="EMBL" id="AGXA01000029">
    <property type="protein sequence ID" value="EKU92998.1"/>
    <property type="molecule type" value="Genomic_DNA"/>
</dbReference>
<name>K9E8K5_9LACT</name>
<comment type="caution">
    <text evidence="2">The sequence shown here is derived from an EMBL/GenBank/DDBJ whole genome shotgun (WGS) entry which is preliminary data.</text>
</comment>
<evidence type="ECO:0000313" key="3">
    <source>
        <dbReference type="Proteomes" id="UP000009875"/>
    </source>
</evidence>
<dbReference type="RefSeq" id="WP_003778960.1">
    <property type="nucleotide sequence ID" value="NZ_JH992961.1"/>
</dbReference>
<keyword evidence="3" id="KW-1185">Reference proteome</keyword>
<keyword evidence="1" id="KW-0472">Membrane</keyword>
<feature type="transmembrane region" description="Helical" evidence="1">
    <location>
        <begin position="183"/>
        <end position="203"/>
    </location>
</feature>
<proteinExistence type="predicted"/>
<feature type="transmembrane region" description="Helical" evidence="1">
    <location>
        <begin position="150"/>
        <end position="171"/>
    </location>
</feature>
<sequence length="357" mass="42566">MIWLFHISMITILLIVAKLFKKDNFFIYSSFIYAIFIFGQRWMTGTDFPFYLRYYLTDYDNVEPGYYFIQKILTEGNLYFGILIFIVFAITVYNIYRFISKINKHTVLMIFLFLISEIFFAQMSQIRQFLAVSFYMNSYYYAFQKQYLRSGLGIIAGLLFHDSIIFLVPFLLIHLNLDKIKTIYLLILSGVLPLIDLTLLLKLPIFNRYSHYVGGQFDVDLSIFHYFRFYILLAIVLYFLWTIDRLGKGRVEQMILNGLVFNFLLYGMSFQFALFLRVSMYFKIFELVFLAYYFKQTKFVSNIIAVATVSFLFVGIYSGLGIVDPYSISDYQFRPIRIFENRSHDRLREEIDEFINN</sequence>
<dbReference type="Proteomes" id="UP000009875">
    <property type="component" value="Unassembled WGS sequence"/>
</dbReference>
<feature type="transmembrane region" description="Helical" evidence="1">
    <location>
        <begin position="223"/>
        <end position="243"/>
    </location>
</feature>
<reference evidence="2 3" key="1">
    <citation type="submission" date="2012-09" db="EMBL/GenBank/DDBJ databases">
        <title>The Genome Sequence of Alloiococcus otitis ATCC 51267.</title>
        <authorList>
            <consortium name="The Broad Institute Genome Sequencing Platform"/>
            <person name="Earl A."/>
            <person name="Ward D."/>
            <person name="Feldgarden M."/>
            <person name="Gevers D."/>
            <person name="Huys G."/>
            <person name="Walker B."/>
            <person name="Young S.K."/>
            <person name="Zeng Q."/>
            <person name="Gargeya S."/>
            <person name="Fitzgerald M."/>
            <person name="Haas B."/>
            <person name="Abouelleil A."/>
            <person name="Alvarado L."/>
            <person name="Arachchi H.M."/>
            <person name="Berlin A.M."/>
            <person name="Chapman S.B."/>
            <person name="Goldberg J."/>
            <person name="Griggs A."/>
            <person name="Gujja S."/>
            <person name="Hansen M."/>
            <person name="Howarth C."/>
            <person name="Imamovic A."/>
            <person name="Larimer J."/>
            <person name="McCowen C."/>
            <person name="Montmayeur A."/>
            <person name="Murphy C."/>
            <person name="Neiman D."/>
            <person name="Pearson M."/>
            <person name="Priest M."/>
            <person name="Roberts A."/>
            <person name="Saif S."/>
            <person name="Shea T."/>
            <person name="Sisk P."/>
            <person name="Sykes S."/>
            <person name="Wortman J."/>
            <person name="Nusbaum C."/>
            <person name="Birren B."/>
        </authorList>
    </citation>
    <scope>NUCLEOTIDE SEQUENCE [LARGE SCALE GENOMIC DNA]</scope>
    <source>
        <strain evidence="2 3">ATCC 51267</strain>
    </source>
</reference>
<feature type="transmembrane region" description="Helical" evidence="1">
    <location>
        <begin position="108"/>
        <end position="130"/>
    </location>
</feature>
<dbReference type="AlphaFoldDB" id="K9E8K5"/>
<protein>
    <recommendedName>
        <fullName evidence="4">EpsG family protein</fullName>
    </recommendedName>
</protein>
<feature type="transmembrane region" description="Helical" evidence="1">
    <location>
        <begin position="255"/>
        <end position="279"/>
    </location>
</feature>
<gene>
    <name evidence="2" type="ORF">HMPREF9698_01304</name>
</gene>
<evidence type="ECO:0000256" key="1">
    <source>
        <dbReference type="SAM" id="Phobius"/>
    </source>
</evidence>
<organism evidence="2 3">
    <name type="scientific">Alloiococcus otitis ATCC 51267</name>
    <dbReference type="NCBI Taxonomy" id="883081"/>
    <lineage>
        <taxon>Bacteria</taxon>
        <taxon>Bacillati</taxon>
        <taxon>Bacillota</taxon>
        <taxon>Bacilli</taxon>
        <taxon>Lactobacillales</taxon>
        <taxon>Carnobacteriaceae</taxon>
        <taxon>Alloiococcus</taxon>
    </lineage>
</organism>
<evidence type="ECO:0000313" key="2">
    <source>
        <dbReference type="EMBL" id="EKU92998.1"/>
    </source>
</evidence>
<dbReference type="eggNOG" id="ENOG5031V14">
    <property type="taxonomic scope" value="Bacteria"/>
</dbReference>
<evidence type="ECO:0008006" key="4">
    <source>
        <dbReference type="Google" id="ProtNLM"/>
    </source>
</evidence>
<keyword evidence="1" id="KW-0812">Transmembrane</keyword>
<dbReference type="InterPro" id="IPR049458">
    <property type="entry name" value="EpsG-like"/>
</dbReference>
<dbReference type="Pfam" id="PF14897">
    <property type="entry name" value="EpsG"/>
    <property type="match status" value="1"/>
</dbReference>